<accession>H6L213</accession>
<dbReference type="EMBL" id="CP002831">
    <property type="protein sequence ID" value="AFC23550.1"/>
    <property type="molecule type" value="Genomic_DNA"/>
</dbReference>
<dbReference type="InterPro" id="IPR002559">
    <property type="entry name" value="Transposase_11"/>
</dbReference>
<dbReference type="HOGENOM" id="CLU_045115_0_2_10"/>
<protein>
    <submittedName>
        <fullName evidence="2">Transposase</fullName>
    </submittedName>
</protein>
<evidence type="ECO:0000313" key="3">
    <source>
        <dbReference type="Proteomes" id="UP000007519"/>
    </source>
</evidence>
<dbReference type="SUPFAM" id="SSF53098">
    <property type="entry name" value="Ribonuclease H-like"/>
    <property type="match status" value="1"/>
</dbReference>
<reference evidence="2 3" key="1">
    <citation type="journal article" date="2012" name="Stand. Genomic Sci.">
        <title>Complete genome sequencing and analysis of Saprospira grandis str. Lewin, a predatory marine bacterium.</title>
        <authorList>
            <person name="Saw J.H."/>
            <person name="Yuryev A."/>
            <person name="Kanbe M."/>
            <person name="Hou S."/>
            <person name="Young A.G."/>
            <person name="Aizawa S."/>
            <person name="Alam M."/>
        </authorList>
    </citation>
    <scope>NUCLEOTIDE SEQUENCE [LARGE SCALE GENOMIC DNA]</scope>
    <source>
        <strain evidence="2 3">Lewin</strain>
    </source>
</reference>
<dbReference type="PANTHER" id="PTHR37319">
    <property type="entry name" value="TRANSPOSASE"/>
    <property type="match status" value="1"/>
</dbReference>
<dbReference type="Pfam" id="PF01609">
    <property type="entry name" value="DDE_Tnp_1"/>
    <property type="match status" value="1"/>
</dbReference>
<dbReference type="InterPro" id="IPR047768">
    <property type="entry name" value="Tn5p-like"/>
</dbReference>
<dbReference type="STRING" id="984262.SGRA_0812"/>
<feature type="domain" description="Transposase IS4-like" evidence="1">
    <location>
        <begin position="299"/>
        <end position="385"/>
    </location>
</feature>
<dbReference type="InterPro" id="IPR054836">
    <property type="entry name" value="Tn5_transposase"/>
</dbReference>
<dbReference type="eggNOG" id="COG3385">
    <property type="taxonomic scope" value="Bacteria"/>
</dbReference>
<dbReference type="Gene3D" id="1.10.740.10">
    <property type="entry name" value="Transferase Inhibitor Protein From Tn5, Chain"/>
    <property type="match status" value="1"/>
</dbReference>
<dbReference type="InterPro" id="IPR012337">
    <property type="entry name" value="RNaseH-like_sf"/>
</dbReference>
<dbReference type="PANTHER" id="PTHR37319:SF1">
    <property type="entry name" value="TRANSPOSASE TN5 DIMERISATION DOMAIN-CONTAINING PROTEIN"/>
    <property type="match status" value="1"/>
</dbReference>
<dbReference type="GO" id="GO:0006313">
    <property type="term" value="P:DNA transposition"/>
    <property type="evidence" value="ECO:0007669"/>
    <property type="project" value="InterPro"/>
</dbReference>
<dbReference type="OrthoDB" id="8617434at2"/>
<proteinExistence type="predicted"/>
<sequence length="490" mass="56774">MDSTKVSSFMLNKQSVRVCYRLVESLKNNPNPHLTNVAKTDADRKAFMRLLSNKNLTEEYIQFEFIGKSRESMKVVEEKLLAFHDTSEVVLNKQRNRLTDKEGLGPGGRETNLSVFLHMALLYGRESFHYHGLGGIQLYNRYKNRVTCKEAENRNTGHFRGEITRWKINVEETESALKIINDLIDILHVCDREGDVYPMMESFFRQHIKFLIRSRTDRRATIWEDGKKIPLCDVFEHYPADFETTETVKSSRKKLNGKKLVVRSKKVTFAVPKSCKYVLGEPRPKPMIINVIEVFEKGKGFSKPAARKRSRTKKDHDDKTISWRLLTNEEINSEEELLELVLCYRKRWLIETYFKYLKSDGFDIENICLKTGKAIRKMILMAISASDKVLKLKEAGLNQDNETPATSIFTEDEVEVLDLIFKQYLKGESQSPSLRNPFTSKSMAWAYWIIARLGGFNGAVKKTRHAVSVKKIGLGLERFIFMYDGYRSLN</sequence>
<dbReference type="Gene3D" id="3.90.350.10">
    <property type="entry name" value="Transposase Inhibitor Protein From Tn5, Chain A, domain 1"/>
    <property type="match status" value="1"/>
</dbReference>
<name>H6L213_SAPGL</name>
<dbReference type="NCBIfam" id="NF033590">
    <property type="entry name" value="transpos_IS4_3"/>
    <property type="match status" value="1"/>
</dbReference>
<dbReference type="KEGG" id="sgn:SGRA_0812"/>
<keyword evidence="3" id="KW-1185">Reference proteome</keyword>
<dbReference type="GO" id="GO:0003677">
    <property type="term" value="F:DNA binding"/>
    <property type="evidence" value="ECO:0007669"/>
    <property type="project" value="InterPro"/>
</dbReference>
<dbReference type="InterPro" id="IPR014737">
    <property type="entry name" value="Transposase_Tn5-like_C"/>
</dbReference>
<dbReference type="AlphaFoldDB" id="H6L213"/>
<organism evidence="2 3">
    <name type="scientific">Saprospira grandis (strain Lewin)</name>
    <dbReference type="NCBI Taxonomy" id="984262"/>
    <lineage>
        <taxon>Bacteria</taxon>
        <taxon>Pseudomonadati</taxon>
        <taxon>Bacteroidota</taxon>
        <taxon>Saprospiria</taxon>
        <taxon>Saprospirales</taxon>
        <taxon>Saprospiraceae</taxon>
        <taxon>Saprospira</taxon>
    </lineage>
</organism>
<gene>
    <name evidence="2" type="ordered locus">SGRA_0812</name>
</gene>
<evidence type="ECO:0000313" key="2">
    <source>
        <dbReference type="EMBL" id="AFC23550.1"/>
    </source>
</evidence>
<evidence type="ECO:0000259" key="1">
    <source>
        <dbReference type="Pfam" id="PF01609"/>
    </source>
</evidence>
<dbReference type="Proteomes" id="UP000007519">
    <property type="component" value="Chromosome"/>
</dbReference>
<dbReference type="GO" id="GO:0004803">
    <property type="term" value="F:transposase activity"/>
    <property type="evidence" value="ECO:0007669"/>
    <property type="project" value="InterPro"/>
</dbReference>